<dbReference type="PANTHER" id="PTHR30537">
    <property type="entry name" value="HTH-TYPE TRANSCRIPTIONAL REGULATOR"/>
    <property type="match status" value="1"/>
</dbReference>
<dbReference type="InterPro" id="IPR058163">
    <property type="entry name" value="LysR-type_TF_proteobact-type"/>
</dbReference>
<evidence type="ECO:0000313" key="7">
    <source>
        <dbReference type="Proteomes" id="UP000197596"/>
    </source>
</evidence>
<dbReference type="RefSeq" id="WP_088751852.1">
    <property type="nucleotide sequence ID" value="NZ_NJGU01000008.1"/>
</dbReference>
<keyword evidence="2" id="KW-0805">Transcription regulation</keyword>
<dbReference type="Pfam" id="PF03466">
    <property type="entry name" value="LysR_substrate"/>
    <property type="match status" value="1"/>
</dbReference>
<keyword evidence="3" id="KW-0238">DNA-binding</keyword>
<sequence length="302" mass="32587">MDRLNAMEIFVCVADAKSFAKAAAILDISPASVTKAVQSLEDHLGLRLLQRTTRRLSLTPEGEAICEDCRRIISDVADLAAGDGSRVLRGRLRVDMPASLAKTVIIPVVSGFIASHPDMELVLGVGDKSVDLVEDGVDCAIRVGLNSDSSLVAQTIGAMQRVSCAAPTYIARRGKPESVEDLAGHSVIRYFPKGGWRDVSEEFIIEGKSIEVKMRSAIAVNDVDTYLACGLQGLGIIRIGRYLAQEHLDSGALVEIVPQWTTPPTPISAIYPARRHLSPKVRAFISWAGEVFAAHPSLHPVR</sequence>
<dbReference type="InterPro" id="IPR036388">
    <property type="entry name" value="WH-like_DNA-bd_sf"/>
</dbReference>
<dbReference type="EMBL" id="NJGU01000008">
    <property type="protein sequence ID" value="OWY28226.1"/>
    <property type="molecule type" value="Genomic_DNA"/>
</dbReference>
<reference evidence="6 7" key="1">
    <citation type="submission" date="2017-06" db="EMBL/GenBank/DDBJ databases">
        <title>Herbaspirillum phytohormonus sp. nov., isolated from the root nodule of Robinia pseudoacacia in lead-zinc mine.</title>
        <authorList>
            <person name="Fan M."/>
            <person name="Lin Y."/>
        </authorList>
    </citation>
    <scope>NUCLEOTIDE SEQUENCE [LARGE SCALE GENOMIC DNA]</scope>
    <source>
        <strain evidence="6 7">HZ10</strain>
    </source>
</reference>
<keyword evidence="4" id="KW-0804">Transcription</keyword>
<dbReference type="PANTHER" id="PTHR30537:SF72">
    <property type="entry name" value="LYSR FAMILY TRANSCRIPTIONAL REGULATOR"/>
    <property type="match status" value="1"/>
</dbReference>
<evidence type="ECO:0000256" key="1">
    <source>
        <dbReference type="ARBA" id="ARBA00009437"/>
    </source>
</evidence>
<dbReference type="AlphaFoldDB" id="A0A246WPF2"/>
<dbReference type="FunFam" id="1.10.10.10:FF:000001">
    <property type="entry name" value="LysR family transcriptional regulator"/>
    <property type="match status" value="1"/>
</dbReference>
<organism evidence="6 7">
    <name type="scientific">Herbaspirillum robiniae</name>
    <dbReference type="NCBI Taxonomy" id="2014887"/>
    <lineage>
        <taxon>Bacteria</taxon>
        <taxon>Pseudomonadati</taxon>
        <taxon>Pseudomonadota</taxon>
        <taxon>Betaproteobacteria</taxon>
        <taxon>Burkholderiales</taxon>
        <taxon>Oxalobacteraceae</taxon>
        <taxon>Herbaspirillum</taxon>
    </lineage>
</organism>
<feature type="domain" description="HTH lysR-type" evidence="5">
    <location>
        <begin position="1"/>
        <end position="59"/>
    </location>
</feature>
<name>A0A246WPF2_9BURK</name>
<dbReference type="SUPFAM" id="SSF46785">
    <property type="entry name" value="Winged helix' DNA-binding domain"/>
    <property type="match status" value="1"/>
</dbReference>
<dbReference type="PROSITE" id="PS50931">
    <property type="entry name" value="HTH_LYSR"/>
    <property type="match status" value="1"/>
</dbReference>
<accession>A0A246WPF2</accession>
<gene>
    <name evidence="6" type="ORF">CEJ42_16595</name>
</gene>
<proteinExistence type="inferred from homology"/>
<dbReference type="Gene3D" id="1.10.10.10">
    <property type="entry name" value="Winged helix-like DNA-binding domain superfamily/Winged helix DNA-binding domain"/>
    <property type="match status" value="1"/>
</dbReference>
<dbReference type="GO" id="GO:0003700">
    <property type="term" value="F:DNA-binding transcription factor activity"/>
    <property type="evidence" value="ECO:0007669"/>
    <property type="project" value="InterPro"/>
</dbReference>
<dbReference type="GO" id="GO:0006351">
    <property type="term" value="P:DNA-templated transcription"/>
    <property type="evidence" value="ECO:0007669"/>
    <property type="project" value="TreeGrafter"/>
</dbReference>
<protein>
    <submittedName>
        <fullName evidence="6">LysR family transcriptional regulator</fullName>
    </submittedName>
</protein>
<evidence type="ECO:0000259" key="5">
    <source>
        <dbReference type="PROSITE" id="PS50931"/>
    </source>
</evidence>
<dbReference type="Pfam" id="PF00126">
    <property type="entry name" value="HTH_1"/>
    <property type="match status" value="1"/>
</dbReference>
<evidence type="ECO:0000256" key="4">
    <source>
        <dbReference type="ARBA" id="ARBA00023163"/>
    </source>
</evidence>
<dbReference type="Gene3D" id="3.40.190.290">
    <property type="match status" value="1"/>
</dbReference>
<dbReference type="SUPFAM" id="SSF53850">
    <property type="entry name" value="Periplasmic binding protein-like II"/>
    <property type="match status" value="1"/>
</dbReference>
<dbReference type="InterPro" id="IPR000847">
    <property type="entry name" value="LysR_HTH_N"/>
</dbReference>
<comment type="caution">
    <text evidence="6">The sequence shown here is derived from an EMBL/GenBank/DDBJ whole genome shotgun (WGS) entry which is preliminary data.</text>
</comment>
<evidence type="ECO:0000256" key="2">
    <source>
        <dbReference type="ARBA" id="ARBA00023015"/>
    </source>
</evidence>
<dbReference type="InterPro" id="IPR036390">
    <property type="entry name" value="WH_DNA-bd_sf"/>
</dbReference>
<evidence type="ECO:0000256" key="3">
    <source>
        <dbReference type="ARBA" id="ARBA00023125"/>
    </source>
</evidence>
<comment type="similarity">
    <text evidence="1">Belongs to the LysR transcriptional regulatory family.</text>
</comment>
<dbReference type="InterPro" id="IPR005119">
    <property type="entry name" value="LysR_subst-bd"/>
</dbReference>
<dbReference type="Proteomes" id="UP000197596">
    <property type="component" value="Unassembled WGS sequence"/>
</dbReference>
<dbReference type="CDD" id="cd08472">
    <property type="entry name" value="PBP2_CrgA_like_3"/>
    <property type="match status" value="1"/>
</dbReference>
<dbReference type="GO" id="GO:0043565">
    <property type="term" value="F:sequence-specific DNA binding"/>
    <property type="evidence" value="ECO:0007669"/>
    <property type="project" value="TreeGrafter"/>
</dbReference>
<evidence type="ECO:0000313" key="6">
    <source>
        <dbReference type="EMBL" id="OWY28226.1"/>
    </source>
</evidence>